<keyword evidence="3" id="KW-0547">Nucleotide-binding</keyword>
<keyword evidence="2" id="KW-0813">Transport</keyword>
<dbReference type="SMART" id="SM00382">
    <property type="entry name" value="AAA"/>
    <property type="match status" value="1"/>
</dbReference>
<dbReference type="CDD" id="cd03220">
    <property type="entry name" value="ABC_KpsT_Wzt"/>
    <property type="match status" value="1"/>
</dbReference>
<evidence type="ECO:0000256" key="3">
    <source>
        <dbReference type="ARBA" id="ARBA00022741"/>
    </source>
</evidence>
<dbReference type="RefSeq" id="WP_107674103.1">
    <property type="nucleotide sequence ID" value="NZ_PZKE01000014.1"/>
</dbReference>
<dbReference type="PANTHER" id="PTHR46743:SF2">
    <property type="entry name" value="TEICHOIC ACIDS EXPORT ATP-BINDING PROTEIN TAGH"/>
    <property type="match status" value="1"/>
</dbReference>
<sequence>MIELRNLSKTYRMDGVSKTVLHPTTMRLPRGRTIGLVGRNGAGKSTLLRMIAGTQAASGGTIRLHGTVSWPVGFAGSFHPDLSGAQNARFVARIYGVDSDELIGFAEDFAELGGHFRLPVRTYSSGMLSRLAFALSMGIAFDCYLVDEVTAVGDAGFRAKSERMFRARMRGAGGIVVNHSDAVIRDLCDCVLLLEGGRLTWYEDVAEALRQHQRNMTG</sequence>
<dbReference type="InterPro" id="IPR050683">
    <property type="entry name" value="Bact_Polysacc_Export_ATP-bd"/>
</dbReference>
<dbReference type="EMBL" id="PZKE01000014">
    <property type="protein sequence ID" value="PTE13389.1"/>
    <property type="molecule type" value="Genomic_DNA"/>
</dbReference>
<evidence type="ECO:0000256" key="1">
    <source>
        <dbReference type="ARBA" id="ARBA00005417"/>
    </source>
</evidence>
<accession>A0A2T4J663</accession>
<dbReference type="InterPro" id="IPR027417">
    <property type="entry name" value="P-loop_NTPase"/>
</dbReference>
<protein>
    <submittedName>
        <fullName evidence="6">ABC transporter ATP-binding protein</fullName>
    </submittedName>
</protein>
<organism evidence="6 7">
    <name type="scientific">Fuscovulum blasticum DSM 2131</name>
    <dbReference type="NCBI Taxonomy" id="1188250"/>
    <lineage>
        <taxon>Bacteria</taxon>
        <taxon>Pseudomonadati</taxon>
        <taxon>Pseudomonadota</taxon>
        <taxon>Alphaproteobacteria</taxon>
        <taxon>Rhodobacterales</taxon>
        <taxon>Paracoccaceae</taxon>
        <taxon>Pseudogemmobacter</taxon>
    </lineage>
</organism>
<evidence type="ECO:0000259" key="5">
    <source>
        <dbReference type="PROSITE" id="PS50893"/>
    </source>
</evidence>
<comment type="caution">
    <text evidence="6">The sequence shown here is derived from an EMBL/GenBank/DDBJ whole genome shotgun (WGS) entry which is preliminary data.</text>
</comment>
<dbReference type="InterPro" id="IPR003593">
    <property type="entry name" value="AAA+_ATPase"/>
</dbReference>
<dbReference type="InterPro" id="IPR003439">
    <property type="entry name" value="ABC_transporter-like_ATP-bd"/>
</dbReference>
<keyword evidence="4 6" id="KW-0067">ATP-binding</keyword>
<dbReference type="Gene3D" id="3.40.50.300">
    <property type="entry name" value="P-loop containing nucleotide triphosphate hydrolases"/>
    <property type="match status" value="1"/>
</dbReference>
<dbReference type="PROSITE" id="PS00211">
    <property type="entry name" value="ABC_TRANSPORTER_1"/>
    <property type="match status" value="1"/>
</dbReference>
<dbReference type="GO" id="GO:0140359">
    <property type="term" value="F:ABC-type transporter activity"/>
    <property type="evidence" value="ECO:0007669"/>
    <property type="project" value="InterPro"/>
</dbReference>
<dbReference type="GO" id="GO:0016020">
    <property type="term" value="C:membrane"/>
    <property type="evidence" value="ECO:0007669"/>
    <property type="project" value="InterPro"/>
</dbReference>
<dbReference type="AlphaFoldDB" id="A0A2T4J663"/>
<name>A0A2T4J663_FUSBL</name>
<proteinExistence type="inferred from homology"/>
<dbReference type="GO" id="GO:0005524">
    <property type="term" value="F:ATP binding"/>
    <property type="evidence" value="ECO:0007669"/>
    <property type="project" value="UniProtKB-KW"/>
</dbReference>
<dbReference type="InterPro" id="IPR017871">
    <property type="entry name" value="ABC_transporter-like_CS"/>
</dbReference>
<evidence type="ECO:0000256" key="2">
    <source>
        <dbReference type="ARBA" id="ARBA00022448"/>
    </source>
</evidence>
<dbReference type="PROSITE" id="PS50893">
    <property type="entry name" value="ABC_TRANSPORTER_2"/>
    <property type="match status" value="1"/>
</dbReference>
<keyword evidence="7" id="KW-1185">Reference proteome</keyword>
<feature type="domain" description="ABC transporter" evidence="5">
    <location>
        <begin position="2"/>
        <end position="216"/>
    </location>
</feature>
<dbReference type="InterPro" id="IPR015860">
    <property type="entry name" value="ABC_transpr_TagH-like"/>
</dbReference>
<reference evidence="6 7" key="1">
    <citation type="submission" date="2018-03" db="EMBL/GenBank/DDBJ databases">
        <title>Rhodobacter blasticus.</title>
        <authorList>
            <person name="Meyer T.E."/>
            <person name="Miller S."/>
            <person name="Lodha T."/>
            <person name="Gandham S."/>
            <person name="Chintalapati S."/>
            <person name="Chintalapati V.R."/>
        </authorList>
    </citation>
    <scope>NUCLEOTIDE SEQUENCE [LARGE SCALE GENOMIC DNA]</scope>
    <source>
        <strain evidence="6 7">DSM 2131</strain>
    </source>
</reference>
<dbReference type="Pfam" id="PF00005">
    <property type="entry name" value="ABC_tran"/>
    <property type="match status" value="1"/>
</dbReference>
<dbReference type="Proteomes" id="UP000241362">
    <property type="component" value="Unassembled WGS sequence"/>
</dbReference>
<dbReference type="PANTHER" id="PTHR46743">
    <property type="entry name" value="TEICHOIC ACIDS EXPORT ATP-BINDING PROTEIN TAGH"/>
    <property type="match status" value="1"/>
</dbReference>
<comment type="similarity">
    <text evidence="1">Belongs to the ABC transporter superfamily.</text>
</comment>
<evidence type="ECO:0000256" key="4">
    <source>
        <dbReference type="ARBA" id="ARBA00022840"/>
    </source>
</evidence>
<dbReference type="GO" id="GO:0016887">
    <property type="term" value="F:ATP hydrolysis activity"/>
    <property type="evidence" value="ECO:0007669"/>
    <property type="project" value="InterPro"/>
</dbReference>
<gene>
    <name evidence="6" type="ORF">C5F44_13665</name>
</gene>
<evidence type="ECO:0000313" key="7">
    <source>
        <dbReference type="Proteomes" id="UP000241362"/>
    </source>
</evidence>
<dbReference type="SUPFAM" id="SSF52540">
    <property type="entry name" value="P-loop containing nucleoside triphosphate hydrolases"/>
    <property type="match status" value="1"/>
</dbReference>
<evidence type="ECO:0000313" key="6">
    <source>
        <dbReference type="EMBL" id="PTE13389.1"/>
    </source>
</evidence>